<feature type="transmembrane region" description="Helical" evidence="1">
    <location>
        <begin position="47"/>
        <end position="65"/>
    </location>
</feature>
<protein>
    <recommendedName>
        <fullName evidence="4">DUF3953 domain-containing protein</fullName>
    </recommendedName>
</protein>
<organism evidence="2 3">
    <name type="scientific">Limosilactobacillus oris DSM 4864</name>
    <dbReference type="NCBI Taxonomy" id="1423779"/>
    <lineage>
        <taxon>Bacteria</taxon>
        <taxon>Bacillati</taxon>
        <taxon>Bacillota</taxon>
        <taxon>Bacilli</taxon>
        <taxon>Lactobacillales</taxon>
        <taxon>Lactobacillaceae</taxon>
        <taxon>Limosilactobacillus</taxon>
    </lineage>
</organism>
<dbReference type="Proteomes" id="UP000050973">
    <property type="component" value="Unassembled WGS sequence"/>
</dbReference>
<evidence type="ECO:0000313" key="2">
    <source>
        <dbReference type="EMBL" id="KRM16851.1"/>
    </source>
</evidence>
<proteinExistence type="predicted"/>
<evidence type="ECO:0008006" key="4">
    <source>
        <dbReference type="Google" id="ProtNLM"/>
    </source>
</evidence>
<dbReference type="EMBL" id="AZGE01000001">
    <property type="protein sequence ID" value="KRM16851.1"/>
    <property type="molecule type" value="Genomic_DNA"/>
</dbReference>
<reference evidence="2 3" key="1">
    <citation type="journal article" date="2015" name="Genome Announc.">
        <title>Expanding the biotechnology potential of lactobacilli through comparative genomics of 213 strains and associated genera.</title>
        <authorList>
            <person name="Sun Z."/>
            <person name="Harris H.M."/>
            <person name="McCann A."/>
            <person name="Guo C."/>
            <person name="Argimon S."/>
            <person name="Zhang W."/>
            <person name="Yang X."/>
            <person name="Jeffery I.B."/>
            <person name="Cooney J.C."/>
            <person name="Kagawa T.F."/>
            <person name="Liu W."/>
            <person name="Song Y."/>
            <person name="Salvetti E."/>
            <person name="Wrobel A."/>
            <person name="Rasinkangas P."/>
            <person name="Parkhill J."/>
            <person name="Rea M.C."/>
            <person name="O'Sullivan O."/>
            <person name="Ritari J."/>
            <person name="Douillard F.P."/>
            <person name="Paul Ross R."/>
            <person name="Yang R."/>
            <person name="Briner A.E."/>
            <person name="Felis G.E."/>
            <person name="de Vos W.M."/>
            <person name="Barrangou R."/>
            <person name="Klaenhammer T.R."/>
            <person name="Caufield P.W."/>
            <person name="Cui Y."/>
            <person name="Zhang H."/>
            <person name="O'Toole P.W."/>
        </authorList>
    </citation>
    <scope>NUCLEOTIDE SEQUENCE [LARGE SCALE GENOMIC DNA]</scope>
    <source>
        <strain evidence="2 3">DSM 4864</strain>
    </source>
</reference>
<accession>A0A0R1WP73</accession>
<keyword evidence="1" id="KW-0472">Membrane</keyword>
<evidence type="ECO:0000256" key="1">
    <source>
        <dbReference type="SAM" id="Phobius"/>
    </source>
</evidence>
<sequence>MLIIIKLLHFNYKKEGNRMRTKLSLLLALVGLLIVGAAFVTNTPQRMMMVVLGLIIACGGCLVLLATDRFVSQHRSFITVVTGLFILLIIGYVIKVL</sequence>
<keyword evidence="1" id="KW-1133">Transmembrane helix</keyword>
<evidence type="ECO:0000313" key="3">
    <source>
        <dbReference type="Proteomes" id="UP000050973"/>
    </source>
</evidence>
<name>A0A0R1WP73_9LACO</name>
<dbReference type="AlphaFoldDB" id="A0A0R1WP73"/>
<feature type="transmembrane region" description="Helical" evidence="1">
    <location>
        <begin position="77"/>
        <end position="94"/>
    </location>
</feature>
<keyword evidence="1" id="KW-0812">Transmembrane</keyword>
<dbReference type="PATRIC" id="fig|1423779.3.peg.6"/>
<gene>
    <name evidence="2" type="ORF">FC49_GL000006</name>
</gene>
<comment type="caution">
    <text evidence="2">The sequence shown here is derived from an EMBL/GenBank/DDBJ whole genome shotgun (WGS) entry which is preliminary data.</text>
</comment>